<dbReference type="GO" id="GO:0005634">
    <property type="term" value="C:nucleus"/>
    <property type="evidence" value="ECO:0007669"/>
    <property type="project" value="UniProtKB-SubCell"/>
</dbReference>
<keyword evidence="13" id="KW-0539">Nucleus</keyword>
<dbReference type="GO" id="GO:0032259">
    <property type="term" value="P:methylation"/>
    <property type="evidence" value="ECO:0007669"/>
    <property type="project" value="UniProtKB-KW"/>
</dbReference>
<dbReference type="InterPro" id="IPR025788">
    <property type="entry name" value="Set2_fungi"/>
</dbReference>
<feature type="region of interest" description="Disordered" evidence="16">
    <location>
        <begin position="1"/>
        <end position="123"/>
    </location>
</feature>
<accession>A0A093UWY9</accession>
<dbReference type="InterPro" id="IPR003616">
    <property type="entry name" value="Post-SET_dom"/>
</dbReference>
<dbReference type="eggNOG" id="KOG4442">
    <property type="taxonomic scope" value="Eukaryota"/>
</dbReference>
<feature type="compositionally biased region" description="Polar residues" evidence="16">
    <location>
        <begin position="71"/>
        <end position="80"/>
    </location>
</feature>
<dbReference type="PANTHER" id="PTHR22884">
    <property type="entry name" value="SET DOMAIN PROTEINS"/>
    <property type="match status" value="1"/>
</dbReference>
<gene>
    <name evidence="19" type="ORF">GQ26_0280300</name>
</gene>
<feature type="domain" description="Post-SET" evidence="18">
    <location>
        <begin position="305"/>
        <end position="321"/>
    </location>
</feature>
<evidence type="ECO:0000256" key="9">
    <source>
        <dbReference type="ARBA" id="ARBA00022679"/>
    </source>
</evidence>
<feature type="region of interest" description="Disordered" evidence="16">
    <location>
        <begin position="740"/>
        <end position="863"/>
    </location>
</feature>
<dbReference type="PROSITE" id="PS51568">
    <property type="entry name" value="SAM_MT43_SET2_1"/>
    <property type="match status" value="1"/>
</dbReference>
<evidence type="ECO:0000256" key="3">
    <source>
        <dbReference type="ARBA" id="ARBA00004286"/>
    </source>
</evidence>
<dbReference type="HOGENOM" id="CLU_008492_0_1_1"/>
<dbReference type="InterPro" id="IPR035441">
    <property type="entry name" value="TFIIS/LEDGF_dom_sf"/>
</dbReference>
<dbReference type="InterPro" id="IPR038190">
    <property type="entry name" value="SRI_sf"/>
</dbReference>
<evidence type="ECO:0000256" key="1">
    <source>
        <dbReference type="ARBA" id="ARBA00003901"/>
    </source>
</evidence>
<feature type="region of interest" description="Disordered" evidence="16">
    <location>
        <begin position="502"/>
        <end position="581"/>
    </location>
</feature>
<feature type="compositionally biased region" description="Polar residues" evidence="16">
    <location>
        <begin position="640"/>
        <end position="649"/>
    </location>
</feature>
<dbReference type="PROSITE" id="PS50280">
    <property type="entry name" value="SET"/>
    <property type="match status" value="1"/>
</dbReference>
<keyword evidence="8 19" id="KW-0489">Methyltransferase</keyword>
<feature type="compositionally biased region" description="Polar residues" evidence="16">
    <location>
        <begin position="850"/>
        <end position="863"/>
    </location>
</feature>
<evidence type="ECO:0000256" key="5">
    <source>
        <dbReference type="ARBA" id="ARBA00018028"/>
    </source>
</evidence>
<evidence type="ECO:0000256" key="8">
    <source>
        <dbReference type="ARBA" id="ARBA00022603"/>
    </source>
</evidence>
<organism evidence="19">
    <name type="scientific">Talaromyces marneffei PM1</name>
    <dbReference type="NCBI Taxonomy" id="1077442"/>
    <lineage>
        <taxon>Eukaryota</taxon>
        <taxon>Fungi</taxon>
        <taxon>Dikarya</taxon>
        <taxon>Ascomycota</taxon>
        <taxon>Pezizomycotina</taxon>
        <taxon>Eurotiomycetes</taxon>
        <taxon>Eurotiomycetidae</taxon>
        <taxon>Eurotiales</taxon>
        <taxon>Trichocomaceae</taxon>
        <taxon>Talaromyces</taxon>
        <taxon>Talaromyces sect. Talaromyces</taxon>
    </lineage>
</organism>
<feature type="compositionally biased region" description="Basic and acidic residues" evidence="16">
    <location>
        <begin position="82"/>
        <end position="94"/>
    </location>
</feature>
<dbReference type="InterPro" id="IPR036020">
    <property type="entry name" value="WW_dom_sf"/>
</dbReference>
<dbReference type="InterPro" id="IPR046341">
    <property type="entry name" value="SET_dom_sf"/>
</dbReference>
<dbReference type="Pfam" id="PF00856">
    <property type="entry name" value="SET"/>
    <property type="match status" value="1"/>
</dbReference>
<dbReference type="FunFam" id="1.10.1740.100:FF:000002">
    <property type="entry name" value="Histone-lysine N-methyltransferase"/>
    <property type="match status" value="1"/>
</dbReference>
<dbReference type="Gene3D" id="2.170.270.10">
    <property type="entry name" value="SET domain"/>
    <property type="match status" value="1"/>
</dbReference>
<dbReference type="InterPro" id="IPR001214">
    <property type="entry name" value="SET_dom"/>
</dbReference>
<dbReference type="SUPFAM" id="SSF82199">
    <property type="entry name" value="SET domain"/>
    <property type="match status" value="1"/>
</dbReference>
<comment type="function">
    <text evidence="1">Histone methyltransferase that trimethylates histone H3 'Lys-36' forming H3K36me3. Involved in transcription elongation as well as in transcription repression.</text>
</comment>
<reference evidence="19" key="2">
    <citation type="journal article" date="2014" name="PLoS Genet.">
        <title>Signature gene expression reveals novel clues to the molecular mechanisms of dimorphic transition in Penicillium marneffei.</title>
        <authorList>
            <person name="Yang E."/>
            <person name="Wang G."/>
            <person name="Cai J."/>
            <person name="Woo P.C."/>
            <person name="Lau S.K."/>
            <person name="Yuen K.-Y."/>
            <person name="Chow W.-N."/>
            <person name="Lin X."/>
        </authorList>
    </citation>
    <scope>NUCLEOTIDE SEQUENCE</scope>
    <source>
        <strain evidence="19">PM1</strain>
    </source>
</reference>
<keyword evidence="9 19" id="KW-0808">Transferase</keyword>
<evidence type="ECO:0000256" key="6">
    <source>
        <dbReference type="ARBA" id="ARBA00022454"/>
    </source>
</evidence>
<evidence type="ECO:0000256" key="16">
    <source>
        <dbReference type="SAM" id="MobiDB-lite"/>
    </source>
</evidence>
<evidence type="ECO:0000256" key="11">
    <source>
        <dbReference type="ARBA" id="ARBA00023015"/>
    </source>
</evidence>
<dbReference type="InterPro" id="IPR050777">
    <property type="entry name" value="SET2_Histone-Lys_MeTrsfase"/>
</dbReference>
<keyword evidence="7" id="KW-0678">Repressor</keyword>
<dbReference type="GO" id="GO:0005694">
    <property type="term" value="C:chromosome"/>
    <property type="evidence" value="ECO:0007669"/>
    <property type="project" value="UniProtKB-SubCell"/>
</dbReference>
<keyword evidence="11" id="KW-0805">Transcription regulation</keyword>
<evidence type="ECO:0000313" key="19">
    <source>
        <dbReference type="EMBL" id="KFX44430.1"/>
    </source>
</evidence>
<comment type="catalytic activity">
    <reaction evidence="15">
        <text>L-lysyl(36)-[histone H3] + 3 S-adenosyl-L-methionine = N(6),N(6),N(6)-trimethyl-L-lysyl(36)-[histone H3] + 3 S-adenosyl-L-homocysteine + 3 H(+)</text>
        <dbReference type="Rhea" id="RHEA:60324"/>
        <dbReference type="Rhea" id="RHEA-COMP:9785"/>
        <dbReference type="Rhea" id="RHEA-COMP:15536"/>
        <dbReference type="ChEBI" id="CHEBI:15378"/>
        <dbReference type="ChEBI" id="CHEBI:29969"/>
        <dbReference type="ChEBI" id="CHEBI:57856"/>
        <dbReference type="ChEBI" id="CHEBI:59789"/>
        <dbReference type="ChEBI" id="CHEBI:61961"/>
        <dbReference type="EC" id="2.1.1.359"/>
    </reaction>
</comment>
<dbReference type="SUPFAM" id="SSF47676">
    <property type="entry name" value="Conserved domain common to transcription factors TFIIS, elongin A, CRSP70"/>
    <property type="match status" value="1"/>
</dbReference>
<dbReference type="EMBL" id="JPOX01000028">
    <property type="protein sequence ID" value="KFX44430.1"/>
    <property type="molecule type" value="Genomic_DNA"/>
</dbReference>
<feature type="compositionally biased region" description="Basic and acidic residues" evidence="16">
    <location>
        <begin position="838"/>
        <end position="848"/>
    </location>
</feature>
<dbReference type="Pfam" id="PF08711">
    <property type="entry name" value="Med26"/>
    <property type="match status" value="1"/>
</dbReference>
<dbReference type="AlphaFoldDB" id="A0A093UWY9"/>
<dbReference type="InterPro" id="IPR013257">
    <property type="entry name" value="SRI"/>
</dbReference>
<dbReference type="InterPro" id="IPR001202">
    <property type="entry name" value="WW_dom"/>
</dbReference>
<dbReference type="Pfam" id="PF08236">
    <property type="entry name" value="SRI"/>
    <property type="match status" value="1"/>
</dbReference>
<feature type="compositionally biased region" description="Basic and acidic residues" evidence="16">
    <location>
        <begin position="650"/>
        <end position="663"/>
    </location>
</feature>
<feature type="region of interest" description="Disordered" evidence="16">
    <location>
        <begin position="628"/>
        <end position="663"/>
    </location>
</feature>
<dbReference type="CDD" id="cd00201">
    <property type="entry name" value="WW"/>
    <property type="match status" value="1"/>
</dbReference>
<sequence length="863" mass="96929">MPSGDDVNTNLDSSRVASEELLNGGSRTIKTEAEGDAGALGSPMSMEITDRIKKAPTPANASSSSSSPSSVIKTPSQSHSPLKMEADGDEKMSDLKTSSIGGEITLKQEPGKPPKLARSSSQKVIARPPQLFSHLQDSVNEARQTFEVIDDCIYGSKYMGHTEHAMECDCSEEWAVVKTAKTSGSNEKTKKGFGLRAESDIQPHQFIYEYIGEVINEANFRRRMIQYDKEGIKHFYFMSLNKGEFVDATKKGNLARFCNHSCNPNCYVDKWVVGEKLRMGIFAERYIQAGEELVFNYNVDRYGADPQPCYCGEPNCSGFIGGKTQTERATKLSNATIEALGIEDSDDWDIAVAKKPRKKKTGEPDEEYVDSVQPKSLDENGVTKVMAALMQCTEKWIAVKLLSRIQRCDDERALNRVVKMHGYRILNSQLGMWKDDINVVLQVLDVLSKLPALTRNKIIDSGIETTVQPLTASEDDRVGKQASSLLEVWSNLEVGYRIPRMKRDPAASTPQVVSQFERRETTGNDNLNRSKSRSRSRSRSIEPPRGPAAQTRGGFGGRPIPHNRGPRFSRPPTLPQGWFERSDVDGRSIYYTATGHTQYEKPTQPASEIPAVASLKRKHFQDIIDTIMESRTETPRDRTSTPGTPQPQRADSKKESWRSYPEEKQKKIYENTIHPYVKYVVDKFRKKLPKEDLKRYAKEVATKLVDSDFKHSRVEDILQISEKQQQKIKKYCKEYFEKAVAKHKAHEKKKAERNGHHDSNSRDKDRLNQSASQTPQGRGDSESPNERNDDLNASEDGGDESTTKRKRDTSDEEEVQNGHASPMKRRKSSTPPPPSQHHPRDGLDDELQRSGLSASHQSIGVVQ</sequence>
<dbReference type="CDD" id="cd19172">
    <property type="entry name" value="SET_SETD2"/>
    <property type="match status" value="1"/>
</dbReference>
<evidence type="ECO:0000259" key="18">
    <source>
        <dbReference type="PROSITE" id="PS50868"/>
    </source>
</evidence>
<evidence type="ECO:0000256" key="15">
    <source>
        <dbReference type="ARBA" id="ARBA00047545"/>
    </source>
</evidence>
<evidence type="ECO:0000256" key="12">
    <source>
        <dbReference type="ARBA" id="ARBA00023163"/>
    </source>
</evidence>
<keyword evidence="12" id="KW-0804">Transcription</keyword>
<evidence type="ECO:0000256" key="2">
    <source>
        <dbReference type="ARBA" id="ARBA00004123"/>
    </source>
</evidence>
<comment type="subcellular location">
    <subcellularLocation>
        <location evidence="3">Chromosome</location>
    </subcellularLocation>
    <subcellularLocation>
        <location evidence="2">Nucleus</location>
    </subcellularLocation>
</comment>
<dbReference type="SUPFAM" id="SSF51045">
    <property type="entry name" value="WW domain"/>
    <property type="match status" value="1"/>
</dbReference>
<dbReference type="GO" id="GO:0006355">
    <property type="term" value="P:regulation of DNA-templated transcription"/>
    <property type="evidence" value="ECO:0007669"/>
    <property type="project" value="InterPro"/>
</dbReference>
<proteinExistence type="predicted"/>
<protein>
    <recommendedName>
        <fullName evidence="5">Histone-lysine N-methyltransferase, H3 lysine-36 specific</fullName>
        <ecNumber evidence="4">2.1.1.359</ecNumber>
    </recommendedName>
    <alternativeName>
        <fullName evidence="14">SET domain-containing protein 2</fullName>
    </alternativeName>
</protein>
<dbReference type="GO" id="GO:0140955">
    <property type="term" value="F:histone H3K36 trimethyltransferase activity"/>
    <property type="evidence" value="ECO:0007669"/>
    <property type="project" value="UniProtKB-EC"/>
</dbReference>
<dbReference type="SMART" id="SM00317">
    <property type="entry name" value="SET"/>
    <property type="match status" value="1"/>
</dbReference>
<dbReference type="InterPro" id="IPR017923">
    <property type="entry name" value="TFIIS_N"/>
</dbReference>
<feature type="compositionally biased region" description="Basic and acidic residues" evidence="16">
    <location>
        <begin position="779"/>
        <end position="790"/>
    </location>
</feature>
<dbReference type="InterPro" id="IPR044437">
    <property type="entry name" value="SETD2/Set2_SET"/>
</dbReference>
<dbReference type="SMART" id="SM00508">
    <property type="entry name" value="PostSET"/>
    <property type="match status" value="1"/>
</dbReference>
<dbReference type="Gene3D" id="1.10.1740.100">
    <property type="entry name" value="Set2, Rpb1 interacting domain"/>
    <property type="match status" value="1"/>
</dbReference>
<keyword evidence="10" id="KW-0949">S-adenosyl-L-methionine</keyword>
<feature type="domain" description="SET" evidence="17">
    <location>
        <begin position="172"/>
        <end position="298"/>
    </location>
</feature>
<reference key="1">
    <citation type="journal article" date="2014" name="PLoS Genet.">
        <title>Signature Gene Expression Reveals Novel Clues to the Molecular Mechanisms of Dimorphic Transition in Penicillium marneffei.</title>
        <authorList>
            <person name="Yang E."/>
            <person name="Wang G."/>
            <person name="Cai J."/>
            <person name="Woo P.C."/>
            <person name="Lau S.K."/>
            <person name="Yuen K.-Y."/>
            <person name="Chow W.-N."/>
            <person name="Lin X."/>
        </authorList>
    </citation>
    <scope>NUCLEOTIDE SEQUENCE [LARGE SCALE GENOMIC DNA]</scope>
    <source>
        <strain>PM1</strain>
    </source>
</reference>
<evidence type="ECO:0000256" key="4">
    <source>
        <dbReference type="ARBA" id="ARBA00012178"/>
    </source>
</evidence>
<feature type="compositionally biased region" description="Basic and acidic residues" evidence="16">
    <location>
        <begin position="628"/>
        <end position="639"/>
    </location>
</feature>
<evidence type="ECO:0000256" key="7">
    <source>
        <dbReference type="ARBA" id="ARBA00022491"/>
    </source>
</evidence>
<keyword evidence="6" id="KW-0158">Chromosome</keyword>
<feature type="compositionally biased region" description="Basic and acidic residues" evidence="16">
    <location>
        <begin position="749"/>
        <end position="767"/>
    </location>
</feature>
<evidence type="ECO:0000256" key="10">
    <source>
        <dbReference type="ARBA" id="ARBA00022691"/>
    </source>
</evidence>
<evidence type="ECO:0000256" key="13">
    <source>
        <dbReference type="ARBA" id="ARBA00023242"/>
    </source>
</evidence>
<feature type="compositionally biased region" description="Polar residues" evidence="16">
    <location>
        <begin position="1"/>
        <end position="16"/>
    </location>
</feature>
<evidence type="ECO:0000256" key="14">
    <source>
        <dbReference type="ARBA" id="ARBA00030091"/>
    </source>
</evidence>
<evidence type="ECO:0000259" key="17">
    <source>
        <dbReference type="PROSITE" id="PS50280"/>
    </source>
</evidence>
<comment type="caution">
    <text evidence="19">The sequence shown here is derived from an EMBL/GenBank/DDBJ whole genome shotgun (WGS) entry which is preliminary data.</text>
</comment>
<dbReference type="PROSITE" id="PS50868">
    <property type="entry name" value="POST_SET"/>
    <property type="match status" value="1"/>
</dbReference>
<dbReference type="EC" id="2.1.1.359" evidence="4"/>
<name>A0A093UWY9_TALMA</name>